<dbReference type="GO" id="GO:0008270">
    <property type="term" value="F:zinc ion binding"/>
    <property type="evidence" value="ECO:0007669"/>
    <property type="project" value="UniProtKB-KW"/>
</dbReference>
<evidence type="ECO:0000256" key="5">
    <source>
        <dbReference type="ARBA" id="ARBA00022833"/>
    </source>
</evidence>
<dbReference type="Pfam" id="PF13639">
    <property type="entry name" value="zf-RING_2"/>
    <property type="match status" value="1"/>
</dbReference>
<evidence type="ECO:0000313" key="10">
    <source>
        <dbReference type="Proteomes" id="UP001165190"/>
    </source>
</evidence>
<evidence type="ECO:0000256" key="1">
    <source>
        <dbReference type="ARBA" id="ARBA00000900"/>
    </source>
</evidence>
<gene>
    <name evidence="9" type="ORF">HRI_004365600</name>
</gene>
<comment type="caution">
    <text evidence="9">The sequence shown here is derived from an EMBL/GenBank/DDBJ whole genome shotgun (WGS) entry which is preliminary data.</text>
</comment>
<dbReference type="SUPFAM" id="SSF57850">
    <property type="entry name" value="RING/U-box"/>
    <property type="match status" value="1"/>
</dbReference>
<protein>
    <recommendedName>
        <fullName evidence="2">RING-type E3 ubiquitin transferase</fullName>
        <ecNumber evidence="2">2.3.2.27</ecNumber>
    </recommendedName>
</protein>
<keyword evidence="4 6" id="KW-0863">Zinc-finger</keyword>
<dbReference type="SMART" id="SM00184">
    <property type="entry name" value="RING"/>
    <property type="match status" value="1"/>
</dbReference>
<dbReference type="InterPro" id="IPR001841">
    <property type="entry name" value="Znf_RING"/>
</dbReference>
<evidence type="ECO:0000313" key="9">
    <source>
        <dbReference type="EMBL" id="GMJ06964.1"/>
    </source>
</evidence>
<dbReference type="AlphaFoldDB" id="A0A9W7J4Z6"/>
<dbReference type="OrthoDB" id="21204at2759"/>
<evidence type="ECO:0000256" key="4">
    <source>
        <dbReference type="ARBA" id="ARBA00022771"/>
    </source>
</evidence>
<feature type="domain" description="RING-type" evidence="8">
    <location>
        <begin position="76"/>
        <end position="117"/>
    </location>
</feature>
<accession>A0A9W7J4Z6</accession>
<evidence type="ECO:0000256" key="3">
    <source>
        <dbReference type="ARBA" id="ARBA00022723"/>
    </source>
</evidence>
<evidence type="ECO:0000256" key="6">
    <source>
        <dbReference type="PROSITE-ProRule" id="PRU00175"/>
    </source>
</evidence>
<evidence type="ECO:0000256" key="7">
    <source>
        <dbReference type="SAM" id="MobiDB-lite"/>
    </source>
</evidence>
<sequence length="204" mass="23001">MSLSHRQQDTGFGRRIRWESGPENGPWITLSFIEPPDQQPSDAGVEELTNGPAASAIGGLLTVKITENHVANTMHCPVCRDEFEVGGEAIKLPCKHLYHSDCIVPWLNINTTCPVCRFKIYDDSNNTTGDDTYETSEINYRDIGLGVEDLANGLTWLQTRLLSSRPLRVFSHWTRRYLDSLDSMISATNFSQEASSWWPSWLIP</sequence>
<feature type="region of interest" description="Disordered" evidence="7">
    <location>
        <begin position="1"/>
        <end position="20"/>
    </location>
</feature>
<dbReference type="PROSITE" id="PS50089">
    <property type="entry name" value="ZF_RING_2"/>
    <property type="match status" value="1"/>
</dbReference>
<reference evidence="9" key="1">
    <citation type="submission" date="2023-05" db="EMBL/GenBank/DDBJ databases">
        <title>Genome and transcriptome analyses reveal genes involved in the formation of fine ridges on petal epidermal cells in Hibiscus trionum.</title>
        <authorList>
            <person name="Koshimizu S."/>
            <person name="Masuda S."/>
            <person name="Ishii T."/>
            <person name="Shirasu K."/>
            <person name="Hoshino A."/>
            <person name="Arita M."/>
        </authorList>
    </citation>
    <scope>NUCLEOTIDE SEQUENCE</scope>
    <source>
        <strain evidence="9">Hamamatsu line</strain>
    </source>
</reference>
<dbReference type="GO" id="GO:0061630">
    <property type="term" value="F:ubiquitin protein ligase activity"/>
    <property type="evidence" value="ECO:0007669"/>
    <property type="project" value="UniProtKB-EC"/>
</dbReference>
<organism evidence="9 10">
    <name type="scientific">Hibiscus trionum</name>
    <name type="common">Flower of an hour</name>
    <dbReference type="NCBI Taxonomy" id="183268"/>
    <lineage>
        <taxon>Eukaryota</taxon>
        <taxon>Viridiplantae</taxon>
        <taxon>Streptophyta</taxon>
        <taxon>Embryophyta</taxon>
        <taxon>Tracheophyta</taxon>
        <taxon>Spermatophyta</taxon>
        <taxon>Magnoliopsida</taxon>
        <taxon>eudicotyledons</taxon>
        <taxon>Gunneridae</taxon>
        <taxon>Pentapetalae</taxon>
        <taxon>rosids</taxon>
        <taxon>malvids</taxon>
        <taxon>Malvales</taxon>
        <taxon>Malvaceae</taxon>
        <taxon>Malvoideae</taxon>
        <taxon>Hibiscus</taxon>
    </lineage>
</organism>
<dbReference type="GO" id="GO:0016567">
    <property type="term" value="P:protein ubiquitination"/>
    <property type="evidence" value="ECO:0007669"/>
    <property type="project" value="TreeGrafter"/>
</dbReference>
<evidence type="ECO:0000256" key="2">
    <source>
        <dbReference type="ARBA" id="ARBA00012483"/>
    </source>
</evidence>
<dbReference type="EC" id="2.3.2.27" evidence="2"/>
<dbReference type="Proteomes" id="UP001165190">
    <property type="component" value="Unassembled WGS sequence"/>
</dbReference>
<dbReference type="PANTHER" id="PTHR15710">
    <property type="entry name" value="E3 UBIQUITIN-PROTEIN LIGASE PRAJA"/>
    <property type="match status" value="1"/>
</dbReference>
<proteinExistence type="predicted"/>
<comment type="catalytic activity">
    <reaction evidence="1">
        <text>S-ubiquitinyl-[E2 ubiquitin-conjugating enzyme]-L-cysteine + [acceptor protein]-L-lysine = [E2 ubiquitin-conjugating enzyme]-L-cysteine + N(6)-ubiquitinyl-[acceptor protein]-L-lysine.</text>
        <dbReference type="EC" id="2.3.2.27"/>
    </reaction>
</comment>
<dbReference type="GO" id="GO:0005737">
    <property type="term" value="C:cytoplasm"/>
    <property type="evidence" value="ECO:0007669"/>
    <property type="project" value="TreeGrafter"/>
</dbReference>
<dbReference type="PANTHER" id="PTHR15710:SF116">
    <property type="entry name" value="RING_U-BOX SUPERFAMILY PROTEIN"/>
    <property type="match status" value="1"/>
</dbReference>
<name>A0A9W7J4Z6_HIBTR</name>
<keyword evidence="3" id="KW-0479">Metal-binding</keyword>
<dbReference type="InterPro" id="IPR013083">
    <property type="entry name" value="Znf_RING/FYVE/PHD"/>
</dbReference>
<dbReference type="Gene3D" id="3.30.40.10">
    <property type="entry name" value="Zinc/RING finger domain, C3HC4 (zinc finger)"/>
    <property type="match status" value="1"/>
</dbReference>
<keyword evidence="5" id="KW-0862">Zinc</keyword>
<keyword evidence="10" id="KW-1185">Reference proteome</keyword>
<dbReference type="EMBL" id="BSYR01000046">
    <property type="protein sequence ID" value="GMJ06964.1"/>
    <property type="molecule type" value="Genomic_DNA"/>
</dbReference>
<dbReference type="CDD" id="cd16667">
    <property type="entry name" value="RING-H2_RNF126-like"/>
    <property type="match status" value="1"/>
</dbReference>
<evidence type="ECO:0000259" key="8">
    <source>
        <dbReference type="PROSITE" id="PS50089"/>
    </source>
</evidence>